<dbReference type="SUPFAM" id="SSF53383">
    <property type="entry name" value="PLP-dependent transferases"/>
    <property type="match status" value="1"/>
</dbReference>
<dbReference type="PANTHER" id="PTHR43586">
    <property type="entry name" value="CYSTEINE DESULFURASE"/>
    <property type="match status" value="1"/>
</dbReference>
<dbReference type="InterPro" id="IPR000192">
    <property type="entry name" value="Aminotrans_V_dom"/>
</dbReference>
<evidence type="ECO:0000256" key="1">
    <source>
        <dbReference type="ARBA" id="ARBA00022898"/>
    </source>
</evidence>
<dbReference type="InterPro" id="IPR015424">
    <property type="entry name" value="PyrdxlP-dep_Trfase"/>
</dbReference>
<dbReference type="PANTHER" id="PTHR43586:SF8">
    <property type="entry name" value="CYSTEINE DESULFURASE 1, CHLOROPLASTIC"/>
    <property type="match status" value="1"/>
</dbReference>
<name>W9R1J9_9ROSA</name>
<keyword evidence="1" id="KW-0663">Pyridoxal phosphate</keyword>
<evidence type="ECO:0000259" key="3">
    <source>
        <dbReference type="Pfam" id="PF00266"/>
    </source>
</evidence>
<dbReference type="OrthoDB" id="420046at2759"/>
<reference evidence="5" key="1">
    <citation type="submission" date="2013-01" db="EMBL/GenBank/DDBJ databases">
        <title>Draft Genome Sequence of a Mulberry Tree, Morus notabilis C.K. Schneid.</title>
        <authorList>
            <person name="He N."/>
            <person name="Zhao S."/>
        </authorList>
    </citation>
    <scope>NUCLEOTIDE SEQUENCE</scope>
</reference>
<evidence type="ECO:0000313" key="4">
    <source>
        <dbReference type="EMBL" id="EXB54070.1"/>
    </source>
</evidence>
<proteinExistence type="predicted"/>
<dbReference type="eggNOG" id="KOG2840">
    <property type="taxonomic scope" value="Eukaryota"/>
</dbReference>
<organism evidence="4 5">
    <name type="scientific">Morus notabilis</name>
    <dbReference type="NCBI Taxonomy" id="981085"/>
    <lineage>
        <taxon>Eukaryota</taxon>
        <taxon>Viridiplantae</taxon>
        <taxon>Streptophyta</taxon>
        <taxon>Embryophyta</taxon>
        <taxon>Tracheophyta</taxon>
        <taxon>Spermatophyta</taxon>
        <taxon>Magnoliopsida</taxon>
        <taxon>eudicotyledons</taxon>
        <taxon>Gunneridae</taxon>
        <taxon>Pentapetalae</taxon>
        <taxon>rosids</taxon>
        <taxon>fabids</taxon>
        <taxon>Rosales</taxon>
        <taxon>Moraceae</taxon>
        <taxon>Moreae</taxon>
        <taxon>Morus</taxon>
    </lineage>
</organism>
<gene>
    <name evidence="4" type="ORF">L484_017507</name>
</gene>
<evidence type="ECO:0000256" key="2">
    <source>
        <dbReference type="SAM" id="MobiDB-lite"/>
    </source>
</evidence>
<keyword evidence="5" id="KW-1185">Reference proteome</keyword>
<protein>
    <submittedName>
        <fullName evidence="4">Putative cysteine desulfurase</fullName>
    </submittedName>
</protein>
<dbReference type="Gene3D" id="3.40.640.10">
    <property type="entry name" value="Type I PLP-dependent aspartate aminotransferase-like (Major domain)"/>
    <property type="match status" value="1"/>
</dbReference>
<feature type="domain" description="Aminotransferase class V" evidence="3">
    <location>
        <begin position="143"/>
        <end position="462"/>
    </location>
</feature>
<sequence>MELELEQPITRSDHSSSIISTSTKNAPKITSKITSTTTNHVRINYKVRQISSKTSSSSSNYSQSSYNSNGLCNRSDSFRSLEMDVPKSCEDQVRLSWLRSQIIGGNVEYDSPFGKRRLTYADHTASGRSLLYIENFIIDNVLPFYGNTHTCDSHVGHRTTKMVHEAADYIKKCLGGGQDDALFFCGSGTTAAIKRLQEVMGIAVPSILRERAMKILSNEEKWVVFVGPFEHHSNLLSWRQSLAEVVEIGLDENGLLDMEALRLKLESYKYAHRPILGSFSASSNVTGINSDTKAIAQLLHQYGGFACFDFAACGPYLEIDMRSGKMDGYDAVFLSPHKFLGGPGTPGIVLMSKALYRLRSSAPSTCGGGTVAYVNGFSEKDTLYYEDIEERENAGTPQIIQTIRAALAFWVKEYVGYEVIERQENIYIQKAIKRLLPNKSIQVLGNTSAKRQAILSFLIYSTSNSYSRDLKNCCDDNYRTNNENEEEGLYMWRETGNSRDKPLHGPFVAALLNDLFGIQARGGCACAGPYGHALLKVDEPHSHAYRSAIKKGFLGVKPGWTRISFPYYMANDEFEFILAALEFIATYGQRFLTLYDFSLRTGGWTARKKALLCLVKKNNSNNNVKAMKTENEVFKQSNNAETKHNGIMVNKFAMFLETAKDIAHLLPKFPPQRRLQEEIDLNFLHFRV</sequence>
<dbReference type="Proteomes" id="UP000030645">
    <property type="component" value="Unassembled WGS sequence"/>
</dbReference>
<feature type="compositionally biased region" description="Low complexity" evidence="2">
    <location>
        <begin position="15"/>
        <end position="24"/>
    </location>
</feature>
<dbReference type="InterPro" id="IPR015422">
    <property type="entry name" value="PyrdxlP-dep_Trfase_small"/>
</dbReference>
<feature type="region of interest" description="Disordered" evidence="2">
    <location>
        <begin position="1"/>
        <end position="24"/>
    </location>
</feature>
<dbReference type="Gene3D" id="3.90.1150.10">
    <property type="entry name" value="Aspartate Aminotransferase, domain 1"/>
    <property type="match status" value="1"/>
</dbReference>
<accession>W9R1J9</accession>
<dbReference type="EMBL" id="KE344155">
    <property type="protein sequence ID" value="EXB54070.1"/>
    <property type="molecule type" value="Genomic_DNA"/>
</dbReference>
<dbReference type="InterPro" id="IPR015421">
    <property type="entry name" value="PyrdxlP-dep_Trfase_major"/>
</dbReference>
<dbReference type="AlphaFoldDB" id="W9R1J9"/>
<dbReference type="Pfam" id="PF00266">
    <property type="entry name" value="Aminotran_5"/>
    <property type="match status" value="1"/>
</dbReference>
<dbReference type="KEGG" id="mnt:21400501"/>
<dbReference type="STRING" id="981085.W9R1J9"/>
<evidence type="ECO:0000313" key="5">
    <source>
        <dbReference type="Proteomes" id="UP000030645"/>
    </source>
</evidence>